<dbReference type="AlphaFoldDB" id="A0A7K3PLM5"/>
<sequence>MRPRATTPQETTAPRPATAPRARATARRADGDGDGPPGRARRTGVLLVLLSLASAVACCLVFTWWLPADGERYQDYRAAGPCPSSALTMGHTDCLSTWRLTVEKTVNRTAGKESVHDATLTYRDSWRGTVHFNGSGPLLERLEPGDRVTATAWRGEIMVLAGDGVRQDTLEAPRDELQMNAAVGVLAGLVAVQCLVFGAVRLAGPRDHGPLTWEPYGRWVLFSLFGVCFAVGFAAVWTRVPWWTVPLAAVPLAGCAALWFRLRLRRHPRRQG</sequence>
<organism evidence="3 4">
    <name type="scientific">Streptomyces coelicoflavus</name>
    <dbReference type="NCBI Taxonomy" id="285562"/>
    <lineage>
        <taxon>Bacteria</taxon>
        <taxon>Bacillati</taxon>
        <taxon>Actinomycetota</taxon>
        <taxon>Actinomycetes</taxon>
        <taxon>Kitasatosporales</taxon>
        <taxon>Streptomycetaceae</taxon>
        <taxon>Streptomyces</taxon>
    </lineage>
</organism>
<feature type="transmembrane region" description="Helical" evidence="2">
    <location>
        <begin position="243"/>
        <end position="262"/>
    </location>
</feature>
<accession>A0A7K3PLM5</accession>
<feature type="transmembrane region" description="Helical" evidence="2">
    <location>
        <begin position="181"/>
        <end position="204"/>
    </location>
</feature>
<evidence type="ECO:0000256" key="1">
    <source>
        <dbReference type="SAM" id="MobiDB-lite"/>
    </source>
</evidence>
<keyword evidence="2" id="KW-0812">Transmembrane</keyword>
<feature type="transmembrane region" description="Helical" evidence="2">
    <location>
        <begin position="45"/>
        <end position="66"/>
    </location>
</feature>
<evidence type="ECO:0000256" key="2">
    <source>
        <dbReference type="SAM" id="Phobius"/>
    </source>
</evidence>
<dbReference type="RefSeq" id="WP_164246158.1">
    <property type="nucleotide sequence ID" value="NZ_JAAGMA010000494.1"/>
</dbReference>
<feature type="region of interest" description="Disordered" evidence="1">
    <location>
        <begin position="1"/>
        <end position="38"/>
    </location>
</feature>
<proteinExistence type="predicted"/>
<evidence type="ECO:0000313" key="3">
    <source>
        <dbReference type="EMBL" id="NEB10866.1"/>
    </source>
</evidence>
<feature type="transmembrane region" description="Helical" evidence="2">
    <location>
        <begin position="216"/>
        <end position="237"/>
    </location>
</feature>
<gene>
    <name evidence="3" type="ORF">G3I32_18800</name>
</gene>
<feature type="compositionally biased region" description="Low complexity" evidence="1">
    <location>
        <begin position="1"/>
        <end position="23"/>
    </location>
</feature>
<keyword evidence="2" id="KW-0472">Membrane</keyword>
<reference evidence="3 4" key="1">
    <citation type="submission" date="2020-01" db="EMBL/GenBank/DDBJ databases">
        <title>Insect and environment-associated Actinomycetes.</title>
        <authorList>
            <person name="Currrie C."/>
            <person name="Chevrette M."/>
            <person name="Carlson C."/>
            <person name="Stubbendieck R."/>
            <person name="Wendt-Pienkowski E."/>
        </authorList>
    </citation>
    <scope>NUCLEOTIDE SEQUENCE [LARGE SCALE GENOMIC DNA]</scope>
    <source>
        <strain evidence="3 4">SID14163</strain>
    </source>
</reference>
<protein>
    <submittedName>
        <fullName evidence="3">Uncharacterized protein</fullName>
    </submittedName>
</protein>
<name>A0A7K3PLM5_9ACTN</name>
<dbReference type="Proteomes" id="UP000470446">
    <property type="component" value="Unassembled WGS sequence"/>
</dbReference>
<evidence type="ECO:0000313" key="4">
    <source>
        <dbReference type="Proteomes" id="UP000470446"/>
    </source>
</evidence>
<dbReference type="EMBL" id="JAAGMA010000494">
    <property type="protein sequence ID" value="NEB10866.1"/>
    <property type="molecule type" value="Genomic_DNA"/>
</dbReference>
<keyword evidence="2" id="KW-1133">Transmembrane helix</keyword>
<comment type="caution">
    <text evidence="3">The sequence shown here is derived from an EMBL/GenBank/DDBJ whole genome shotgun (WGS) entry which is preliminary data.</text>
</comment>